<dbReference type="AlphaFoldDB" id="A0AAN1JH72"/>
<dbReference type="Proteomes" id="UP000236649">
    <property type="component" value="Chromosome 3"/>
</dbReference>
<keyword evidence="4" id="KW-1185">Reference proteome</keyword>
<dbReference type="RefSeq" id="WP_007576745.1">
    <property type="nucleotide sequence ID" value="NZ_AKAU01000011.1"/>
</dbReference>
<evidence type="ECO:0000256" key="1">
    <source>
        <dbReference type="SAM" id="Phobius"/>
    </source>
</evidence>
<keyword evidence="1" id="KW-0472">Membrane</keyword>
<reference evidence="2 5" key="2">
    <citation type="submission" date="2018-01" db="EMBL/GenBank/DDBJ databases">
        <title>Species boundaries and ecological features among Paraburkholderia terrae DSMZ17804T, P. hospita DSMZ17164T and P. caribensis DSMZ13236T.</title>
        <authorList>
            <person name="Pratama A.A."/>
        </authorList>
    </citation>
    <scope>NUCLEOTIDE SEQUENCE [LARGE SCALE GENOMIC DNA]</scope>
    <source>
        <strain evidence="2 5">DSM 17164</strain>
    </source>
</reference>
<gene>
    <name evidence="2" type="ORF">C2L64_37720</name>
    <name evidence="3" type="ORF">WQE_00965</name>
</gene>
<organism evidence="2 5">
    <name type="scientific">Paraburkholderia hospita</name>
    <dbReference type="NCBI Taxonomy" id="169430"/>
    <lineage>
        <taxon>Bacteria</taxon>
        <taxon>Pseudomonadati</taxon>
        <taxon>Pseudomonadota</taxon>
        <taxon>Betaproteobacteria</taxon>
        <taxon>Burkholderiales</taxon>
        <taxon>Burkholderiaceae</taxon>
        <taxon>Paraburkholderia</taxon>
    </lineage>
</organism>
<feature type="transmembrane region" description="Helical" evidence="1">
    <location>
        <begin position="6"/>
        <end position="25"/>
    </location>
</feature>
<evidence type="ECO:0000313" key="5">
    <source>
        <dbReference type="Proteomes" id="UP000236649"/>
    </source>
</evidence>
<feature type="transmembrane region" description="Helical" evidence="1">
    <location>
        <begin position="175"/>
        <end position="192"/>
    </location>
</feature>
<keyword evidence="1" id="KW-0812">Transmembrane</keyword>
<accession>A0AAN1JH72</accession>
<dbReference type="EMBL" id="CP026107">
    <property type="protein sequence ID" value="AUT74039.1"/>
    <property type="molecule type" value="Genomic_DNA"/>
</dbReference>
<evidence type="ECO:0000313" key="4">
    <source>
        <dbReference type="Proteomes" id="UP000004980"/>
    </source>
</evidence>
<evidence type="ECO:0000313" key="3">
    <source>
        <dbReference type="EMBL" id="EIN02949.1"/>
    </source>
</evidence>
<reference evidence="3 4" key="1">
    <citation type="journal article" date="2012" name="J. Bacteriol.">
        <title>Draft Genome Sequence of the Soil Bacterium Burkholderia terrae Strain BS001, Which Interacts with Fungal Surface Structures.</title>
        <authorList>
            <person name="Nazir R."/>
            <person name="Hansen M.A."/>
            <person name="Sorensen S."/>
            <person name="van Elsas J.D."/>
        </authorList>
    </citation>
    <scope>NUCLEOTIDE SEQUENCE [LARGE SCALE GENOMIC DNA]</scope>
    <source>
        <strain evidence="3 4">BS001</strain>
    </source>
</reference>
<dbReference type="Proteomes" id="UP000004980">
    <property type="component" value="Unassembled WGS sequence"/>
</dbReference>
<dbReference type="GeneID" id="55534037"/>
<protein>
    <submittedName>
        <fullName evidence="2">Uncharacterized protein</fullName>
    </submittedName>
</protein>
<dbReference type="KEGG" id="phs:C2L64_37720"/>
<proteinExistence type="predicted"/>
<keyword evidence="1" id="KW-1133">Transmembrane helix</keyword>
<evidence type="ECO:0000313" key="2">
    <source>
        <dbReference type="EMBL" id="AUT74039.1"/>
    </source>
</evidence>
<sequence length="218" mass="23870">MADISIAIVGLLGVVAGGYFNNFLAEDYKRFRDSQALAGALAGELEAHGEAIPLLQKSLPILSDMAGRGLQLNMPESEKPNSPIFEENAGKIGALGPELAREVAYVYENINAFRAGMHQVSKVHKDMEPHWNHAMLKGCLERIEGAQARGEPLIGLLKAHAKASYWWRLATIKQIVFATVLFVGFLVAMMVFSQRSQENTNCTTVFDHAKGVLTTICK</sequence>
<dbReference type="EMBL" id="AKAU01000011">
    <property type="protein sequence ID" value="EIN02949.1"/>
    <property type="molecule type" value="Genomic_DNA"/>
</dbReference>
<name>A0AAN1JH72_9BURK</name>